<evidence type="ECO:0000256" key="10">
    <source>
        <dbReference type="ARBA" id="ARBA00023065"/>
    </source>
</evidence>
<evidence type="ECO:0000256" key="3">
    <source>
        <dbReference type="ARBA" id="ARBA00012668"/>
    </source>
</evidence>
<keyword evidence="10" id="KW-0406">Ion transport</keyword>
<evidence type="ECO:0000256" key="11">
    <source>
        <dbReference type="ARBA" id="ARBA00023136"/>
    </source>
</evidence>
<protein>
    <recommendedName>
        <fullName evidence="3">ferric-chelate reductase (NADPH)</fullName>
        <ecNumber evidence="3">1.16.1.9</ecNumber>
    </recommendedName>
</protein>
<dbReference type="Pfam" id="PF08030">
    <property type="entry name" value="NAD_binding_6"/>
    <property type="match status" value="1"/>
</dbReference>
<feature type="transmembrane region" description="Helical" evidence="14">
    <location>
        <begin position="226"/>
        <end position="247"/>
    </location>
</feature>
<evidence type="ECO:0000256" key="9">
    <source>
        <dbReference type="ARBA" id="ARBA00023002"/>
    </source>
</evidence>
<dbReference type="SUPFAM" id="SSF63380">
    <property type="entry name" value="Riboflavin synthase domain-like"/>
    <property type="match status" value="1"/>
</dbReference>
<dbReference type="EMBL" id="JAACJJ010000062">
    <property type="protein sequence ID" value="KAF5309052.1"/>
    <property type="molecule type" value="Genomic_DNA"/>
</dbReference>
<accession>A0A8H5ARQ6</accession>
<keyword evidence="17" id="KW-1185">Reference proteome</keyword>
<dbReference type="GO" id="GO:0006879">
    <property type="term" value="P:intracellular iron ion homeostasis"/>
    <property type="evidence" value="ECO:0007669"/>
    <property type="project" value="TreeGrafter"/>
</dbReference>
<dbReference type="AlphaFoldDB" id="A0A8H5ARQ6"/>
<feature type="transmembrane region" description="Helical" evidence="14">
    <location>
        <begin position="289"/>
        <end position="307"/>
    </location>
</feature>
<keyword evidence="9" id="KW-0560">Oxidoreductase</keyword>
<dbReference type="PANTHER" id="PTHR32361">
    <property type="entry name" value="FERRIC/CUPRIC REDUCTASE TRANSMEMBRANE COMPONENT"/>
    <property type="match status" value="1"/>
</dbReference>
<comment type="subcellular location">
    <subcellularLocation>
        <location evidence="1">Cell membrane</location>
        <topology evidence="1">Multi-pass membrane protein</topology>
    </subcellularLocation>
</comment>
<sequence>MSTPAASTGINATTIDGVTGVGGHRVDTEALVWNINLACIGLLAFFVVIRLPQTIALFSHKEWSGSHFLRHVLRRPLLRRSVSSEIYSAYKYKDDKFTSSTDVHSIYLHSMDSLPEKGSASSLSLAAAPPTHIPATYFAKLRPILHPLRRRVMPGFSVSQTMFVLLYSLAMLYATFYRSNIFTDTTRTGWIATAQLPIIFAMAQKNSVIGGLLGYGYEKLNYLHRYAGRVVVITTNIHTAHFVYRWVLDGVFVETIKLPNPMWGLIATCCINVIFFFSTAYWRQKAYNVFLVSHIVGFSLLLPALYLHKPATLPYIIAALAFFGVDHVMRLLKTRFATALIRPIPELDLTRVEIRDINAGWRAGQHVRLRVLSTGMGPVGWAEQHPFTIASVARSEEGLVLICKKAGGWTRRMYAMAKQRGHPSDHGAGREVKVMVEGPYGGPQRTVLASFSSAVFVAAGSGITFALAVIEDLVQKDLAGESRIKVIELLWVIRDPSHLTPMLSKFVGLIQSSAFMPVRISVFYTRAPTGKQPPFYNAITDAPYINAPSPSMSPAHQEYFPPGLTLSPGRPRIATFIEFAIQRAVAQSHMSLDKGSLTGLVLGVCGPMALADDVAKAVSAVDPIQRDKVGGIEICEEVFGW</sequence>
<dbReference type="Pfam" id="PF01794">
    <property type="entry name" value="Ferric_reduct"/>
    <property type="match status" value="1"/>
</dbReference>
<dbReference type="GO" id="GO:0052851">
    <property type="term" value="F:ferric-chelate reductase (NADPH) activity"/>
    <property type="evidence" value="ECO:0007669"/>
    <property type="project" value="UniProtKB-EC"/>
</dbReference>
<feature type="transmembrane region" description="Helical" evidence="14">
    <location>
        <begin position="194"/>
        <end position="214"/>
    </location>
</feature>
<organism evidence="16 17">
    <name type="scientific">Psilocybe cf. subviscida</name>
    <dbReference type="NCBI Taxonomy" id="2480587"/>
    <lineage>
        <taxon>Eukaryota</taxon>
        <taxon>Fungi</taxon>
        <taxon>Dikarya</taxon>
        <taxon>Basidiomycota</taxon>
        <taxon>Agaricomycotina</taxon>
        <taxon>Agaricomycetes</taxon>
        <taxon>Agaricomycetidae</taxon>
        <taxon>Agaricales</taxon>
        <taxon>Agaricineae</taxon>
        <taxon>Strophariaceae</taxon>
        <taxon>Psilocybe</taxon>
    </lineage>
</organism>
<dbReference type="PANTHER" id="PTHR32361:SF9">
    <property type="entry name" value="FERRIC REDUCTASE TRANSMEMBRANE COMPONENT 3-RELATED"/>
    <property type="match status" value="1"/>
</dbReference>
<dbReference type="SFLD" id="SFLDS00052">
    <property type="entry name" value="Ferric_Reductase_Domain"/>
    <property type="match status" value="1"/>
</dbReference>
<dbReference type="Pfam" id="PF08022">
    <property type="entry name" value="FAD_binding_8"/>
    <property type="match status" value="1"/>
</dbReference>
<dbReference type="InterPro" id="IPR013121">
    <property type="entry name" value="Fe_red_NAD-bd_6"/>
</dbReference>
<evidence type="ECO:0000313" key="16">
    <source>
        <dbReference type="EMBL" id="KAF5309052.1"/>
    </source>
</evidence>
<feature type="transmembrane region" description="Helical" evidence="14">
    <location>
        <begin position="313"/>
        <end position="332"/>
    </location>
</feature>
<gene>
    <name evidence="16" type="ORF">D9619_013571</name>
</gene>
<keyword evidence="6 14" id="KW-0812">Transmembrane</keyword>
<comment type="caution">
    <text evidence="16">The sequence shown here is derived from an EMBL/GenBank/DDBJ whole genome shotgun (WGS) entry which is preliminary data.</text>
</comment>
<reference evidence="16 17" key="1">
    <citation type="journal article" date="2020" name="ISME J.">
        <title>Uncovering the hidden diversity of litter-decomposition mechanisms in mushroom-forming fungi.</title>
        <authorList>
            <person name="Floudas D."/>
            <person name="Bentzer J."/>
            <person name="Ahren D."/>
            <person name="Johansson T."/>
            <person name="Persson P."/>
            <person name="Tunlid A."/>
        </authorList>
    </citation>
    <scope>NUCLEOTIDE SEQUENCE [LARGE SCALE GENOMIC DNA]</scope>
    <source>
        <strain evidence="16 17">CBS 101986</strain>
    </source>
</reference>
<dbReference type="Proteomes" id="UP000567179">
    <property type="component" value="Unassembled WGS sequence"/>
</dbReference>
<dbReference type="EC" id="1.16.1.9" evidence="3"/>
<evidence type="ECO:0000256" key="1">
    <source>
        <dbReference type="ARBA" id="ARBA00004651"/>
    </source>
</evidence>
<dbReference type="InterPro" id="IPR051410">
    <property type="entry name" value="Ferric/Cupric_Reductase"/>
</dbReference>
<dbReference type="GO" id="GO:0005886">
    <property type="term" value="C:plasma membrane"/>
    <property type="evidence" value="ECO:0007669"/>
    <property type="project" value="UniProtKB-SubCell"/>
</dbReference>
<dbReference type="Gene3D" id="3.40.50.80">
    <property type="entry name" value="Nucleotide-binding domain of ferredoxin-NADP reductase (FNR) module"/>
    <property type="match status" value="1"/>
</dbReference>
<evidence type="ECO:0000256" key="2">
    <source>
        <dbReference type="ARBA" id="ARBA00006278"/>
    </source>
</evidence>
<dbReference type="InterPro" id="IPR013130">
    <property type="entry name" value="Fe3_Rdtase_TM_dom"/>
</dbReference>
<evidence type="ECO:0000256" key="12">
    <source>
        <dbReference type="ARBA" id="ARBA00023180"/>
    </source>
</evidence>
<name>A0A8H5ARQ6_9AGAR</name>
<dbReference type="InterPro" id="IPR017938">
    <property type="entry name" value="Riboflavin_synthase-like_b-brl"/>
</dbReference>
<dbReference type="GO" id="GO:0006826">
    <property type="term" value="P:iron ion transport"/>
    <property type="evidence" value="ECO:0007669"/>
    <property type="project" value="TreeGrafter"/>
</dbReference>
<evidence type="ECO:0000256" key="13">
    <source>
        <dbReference type="ARBA" id="ARBA00048483"/>
    </source>
</evidence>
<keyword evidence="7" id="KW-0249">Electron transport</keyword>
<evidence type="ECO:0000256" key="14">
    <source>
        <dbReference type="SAM" id="Phobius"/>
    </source>
</evidence>
<dbReference type="CDD" id="cd06186">
    <property type="entry name" value="NOX_Duox_like_FAD_NADP"/>
    <property type="match status" value="1"/>
</dbReference>
<dbReference type="PROSITE" id="PS51384">
    <property type="entry name" value="FAD_FR"/>
    <property type="match status" value="1"/>
</dbReference>
<proteinExistence type="inferred from homology"/>
<keyword evidence="8 14" id="KW-1133">Transmembrane helix</keyword>
<dbReference type="SFLD" id="SFLDG01168">
    <property type="entry name" value="Ferric_reductase_subgroup_(FRE"/>
    <property type="match status" value="1"/>
</dbReference>
<evidence type="ECO:0000313" key="17">
    <source>
        <dbReference type="Proteomes" id="UP000567179"/>
    </source>
</evidence>
<evidence type="ECO:0000259" key="15">
    <source>
        <dbReference type="PROSITE" id="PS51384"/>
    </source>
</evidence>
<evidence type="ECO:0000256" key="7">
    <source>
        <dbReference type="ARBA" id="ARBA00022982"/>
    </source>
</evidence>
<dbReference type="SUPFAM" id="SSF52343">
    <property type="entry name" value="Ferredoxin reductase-like, C-terminal NADP-linked domain"/>
    <property type="match status" value="1"/>
</dbReference>
<dbReference type="GO" id="GO:0015677">
    <property type="term" value="P:copper ion import"/>
    <property type="evidence" value="ECO:0007669"/>
    <property type="project" value="TreeGrafter"/>
</dbReference>
<feature type="transmembrane region" description="Helical" evidence="14">
    <location>
        <begin position="262"/>
        <end position="282"/>
    </location>
</feature>
<dbReference type="OrthoDB" id="17725at2759"/>
<dbReference type="InterPro" id="IPR039261">
    <property type="entry name" value="FNR_nucleotide-bd"/>
</dbReference>
<feature type="transmembrane region" description="Helical" evidence="14">
    <location>
        <begin position="152"/>
        <end position="174"/>
    </location>
</feature>
<feature type="domain" description="FAD-binding FR-type" evidence="15">
    <location>
        <begin position="324"/>
        <end position="446"/>
    </location>
</feature>
<comment type="similarity">
    <text evidence="2">Belongs to the ferric reductase (FRE) family.</text>
</comment>
<keyword evidence="4" id="KW-0813">Transport</keyword>
<evidence type="ECO:0000256" key="5">
    <source>
        <dbReference type="ARBA" id="ARBA00022475"/>
    </source>
</evidence>
<feature type="transmembrane region" description="Helical" evidence="14">
    <location>
        <begin position="447"/>
        <end position="470"/>
    </location>
</feature>
<comment type="catalytic activity">
    <reaction evidence="13">
        <text>2 a Fe(II)-siderophore + NADP(+) + H(+) = 2 a Fe(III)-siderophore + NADPH</text>
        <dbReference type="Rhea" id="RHEA:28795"/>
        <dbReference type="Rhea" id="RHEA-COMP:11342"/>
        <dbReference type="Rhea" id="RHEA-COMP:11344"/>
        <dbReference type="ChEBI" id="CHEBI:15378"/>
        <dbReference type="ChEBI" id="CHEBI:29033"/>
        <dbReference type="ChEBI" id="CHEBI:29034"/>
        <dbReference type="ChEBI" id="CHEBI:57783"/>
        <dbReference type="ChEBI" id="CHEBI:58349"/>
        <dbReference type="EC" id="1.16.1.9"/>
    </reaction>
</comment>
<feature type="transmembrane region" description="Helical" evidence="14">
    <location>
        <begin position="31"/>
        <end position="51"/>
    </location>
</feature>
<evidence type="ECO:0000256" key="6">
    <source>
        <dbReference type="ARBA" id="ARBA00022692"/>
    </source>
</evidence>
<keyword evidence="5" id="KW-1003">Cell membrane</keyword>
<evidence type="ECO:0000256" key="4">
    <source>
        <dbReference type="ARBA" id="ARBA00022448"/>
    </source>
</evidence>
<evidence type="ECO:0000256" key="8">
    <source>
        <dbReference type="ARBA" id="ARBA00022989"/>
    </source>
</evidence>
<keyword evidence="11 14" id="KW-0472">Membrane</keyword>
<dbReference type="InterPro" id="IPR013112">
    <property type="entry name" value="FAD-bd_8"/>
</dbReference>
<keyword evidence="12" id="KW-0325">Glycoprotein</keyword>
<dbReference type="InterPro" id="IPR017927">
    <property type="entry name" value="FAD-bd_FR_type"/>
</dbReference>